<organism evidence="2 3">
    <name type="scientific">Actinomyces howellii</name>
    <dbReference type="NCBI Taxonomy" id="52771"/>
    <lineage>
        <taxon>Bacteria</taxon>
        <taxon>Bacillati</taxon>
        <taxon>Actinomycetota</taxon>
        <taxon>Actinomycetes</taxon>
        <taxon>Actinomycetales</taxon>
        <taxon>Actinomycetaceae</taxon>
        <taxon>Actinomyces</taxon>
    </lineage>
</organism>
<feature type="compositionally biased region" description="Polar residues" evidence="1">
    <location>
        <begin position="1"/>
        <end position="11"/>
    </location>
</feature>
<dbReference type="AlphaFoldDB" id="A0A448HJM3"/>
<dbReference type="Proteomes" id="UP000266895">
    <property type="component" value="Chromosome"/>
</dbReference>
<protein>
    <submittedName>
        <fullName evidence="2">Uncharacterized protein</fullName>
    </submittedName>
</protein>
<gene>
    <name evidence="2" type="ORF">NCTC11636_02218</name>
</gene>
<evidence type="ECO:0000313" key="2">
    <source>
        <dbReference type="EMBL" id="VEG29749.1"/>
    </source>
</evidence>
<proteinExistence type="predicted"/>
<name>A0A448HJM3_9ACTO</name>
<accession>A0A448HJM3</accession>
<sequence>MTSSPPSTVSGATEPKLTGNPAGAPATATHPPAPQGASEVVERLGALAREQERLQEQLAALRDERDALILSGLAQGLSSAELANTAHLTGARVRAIADAAAASSARERVSRAIAKLAEQTPALCTTYGALATAVGIGSAKGVASSLAANPDVSSREGARVLLLRWASPTLGGYVIPTSEPTWQTQGDDTASRLDCLKADNLVVETPGPTGPVWVVPFERVCADATRLTRLIAS</sequence>
<evidence type="ECO:0000313" key="3">
    <source>
        <dbReference type="Proteomes" id="UP000266895"/>
    </source>
</evidence>
<dbReference type="RefSeq" id="WP_232009740.1">
    <property type="nucleotide sequence ID" value="NZ_LR134350.1"/>
</dbReference>
<keyword evidence="3" id="KW-1185">Reference proteome</keyword>
<evidence type="ECO:0000256" key="1">
    <source>
        <dbReference type="SAM" id="MobiDB-lite"/>
    </source>
</evidence>
<reference evidence="2 3" key="1">
    <citation type="submission" date="2018-12" db="EMBL/GenBank/DDBJ databases">
        <authorList>
            <consortium name="Pathogen Informatics"/>
        </authorList>
    </citation>
    <scope>NUCLEOTIDE SEQUENCE [LARGE SCALE GENOMIC DNA]</scope>
    <source>
        <strain evidence="2 3">NCTC11636</strain>
    </source>
</reference>
<dbReference type="KEGG" id="ahw:NCTC11636_02218"/>
<feature type="compositionally biased region" description="Low complexity" evidence="1">
    <location>
        <begin position="18"/>
        <end position="30"/>
    </location>
</feature>
<feature type="region of interest" description="Disordered" evidence="1">
    <location>
        <begin position="1"/>
        <end position="38"/>
    </location>
</feature>
<dbReference type="EMBL" id="LR134350">
    <property type="protein sequence ID" value="VEG29749.1"/>
    <property type="molecule type" value="Genomic_DNA"/>
</dbReference>